<dbReference type="RefSeq" id="WP_377546893.1">
    <property type="nucleotide sequence ID" value="NZ_JBHSBN010000011.1"/>
</dbReference>
<sequence>MSSGDTPEKHHRWRVLAGEPGRRHHRKWPVSYLGAGLTEIPRDDAATADGPREGDLATRVLVVAESVDWLRHVLDDPISLALVRKLTVVVLDWTGPTRSWCGRLGPLLHVVSHQVRMPGAEGQVEISVEVRWSKTLRELIAAILPLLTPTLPLPAPASADRTAQEVFPSWLDAGHNATVVVGELPGNEDIRPHDLVLTGSGLPQPPQNPDLPGEVPATGGTPAGYGTVLAVSSTGAGVGGRPDVVLVNPEQTELWGRYGPFGPTGGTAELTFTGAGDGHGWQLTGPDGASLGGGRLDRPRTGAMVAKALTGTGTVICRTMPARHPVEEAALLVQLMSAGILVHVPDLPPACAAALSDEVRALVVRPLPEPHADVFDWELRTVAQRRAALRQHAVSFALPRLAAATFPGLVDPPSVSAVLVTKRLDYVRDAVAAIEAQTYPNLEIVLCLHGVELPAGLRAELAGCRRPIETLVLAPGYGFGEAIGAATARSRGTLVTKFDDDDTYGPEHVWDLVLARQYSGATMVGKAAEFTYLQTLDTTVRRAAGDPESFARVVAGGTMLISKGDLEAVGGWRPVPRSIDRGLIDRVWYSGGLIYRTHPLGYIYQRRSDGHTWDPGLEYFLRDGGTQWSGFPRYHEFGTVPAVEDVTDGFDVPAGRRS</sequence>
<keyword evidence="2" id="KW-1185">Reference proteome</keyword>
<dbReference type="SUPFAM" id="SSF53448">
    <property type="entry name" value="Nucleotide-diphospho-sugar transferases"/>
    <property type="match status" value="1"/>
</dbReference>
<organism evidence="1 2">
    <name type="scientific">Micromonospora zhanjiangensis</name>
    <dbReference type="NCBI Taxonomy" id="1522057"/>
    <lineage>
        <taxon>Bacteria</taxon>
        <taxon>Bacillati</taxon>
        <taxon>Actinomycetota</taxon>
        <taxon>Actinomycetes</taxon>
        <taxon>Micromonosporales</taxon>
        <taxon>Micromonosporaceae</taxon>
        <taxon>Micromonospora</taxon>
    </lineage>
</organism>
<evidence type="ECO:0000313" key="1">
    <source>
        <dbReference type="EMBL" id="MFC4107668.1"/>
    </source>
</evidence>
<protein>
    <submittedName>
        <fullName evidence="1">Glycosyltransferase family 2 protein</fullName>
    </submittedName>
</protein>
<dbReference type="EMBL" id="JBHSBN010000011">
    <property type="protein sequence ID" value="MFC4107668.1"/>
    <property type="molecule type" value="Genomic_DNA"/>
</dbReference>
<accession>A0ABV8KNU8</accession>
<gene>
    <name evidence="1" type="ORF">ACFOX0_17270</name>
</gene>
<dbReference type="Proteomes" id="UP001595868">
    <property type="component" value="Unassembled WGS sequence"/>
</dbReference>
<dbReference type="Gene3D" id="3.90.550.10">
    <property type="entry name" value="Spore Coat Polysaccharide Biosynthesis Protein SpsA, Chain A"/>
    <property type="match status" value="1"/>
</dbReference>
<name>A0ABV8KNU8_9ACTN</name>
<reference evidence="2" key="1">
    <citation type="journal article" date="2019" name="Int. J. Syst. Evol. Microbiol.">
        <title>The Global Catalogue of Microorganisms (GCM) 10K type strain sequencing project: providing services to taxonomists for standard genome sequencing and annotation.</title>
        <authorList>
            <consortium name="The Broad Institute Genomics Platform"/>
            <consortium name="The Broad Institute Genome Sequencing Center for Infectious Disease"/>
            <person name="Wu L."/>
            <person name="Ma J."/>
        </authorList>
    </citation>
    <scope>NUCLEOTIDE SEQUENCE [LARGE SCALE GENOMIC DNA]</scope>
    <source>
        <strain evidence="2">2902at01</strain>
    </source>
</reference>
<dbReference type="CDD" id="cd00761">
    <property type="entry name" value="Glyco_tranf_GTA_type"/>
    <property type="match status" value="1"/>
</dbReference>
<comment type="caution">
    <text evidence="1">The sequence shown here is derived from an EMBL/GenBank/DDBJ whole genome shotgun (WGS) entry which is preliminary data.</text>
</comment>
<dbReference type="InterPro" id="IPR029044">
    <property type="entry name" value="Nucleotide-diphossugar_trans"/>
</dbReference>
<proteinExistence type="predicted"/>
<evidence type="ECO:0000313" key="2">
    <source>
        <dbReference type="Proteomes" id="UP001595868"/>
    </source>
</evidence>